<organism evidence="1">
    <name type="scientific">Schistocephalus solidus</name>
    <name type="common">Tapeworm</name>
    <dbReference type="NCBI Taxonomy" id="70667"/>
    <lineage>
        <taxon>Eukaryota</taxon>
        <taxon>Metazoa</taxon>
        <taxon>Spiralia</taxon>
        <taxon>Lophotrochozoa</taxon>
        <taxon>Platyhelminthes</taxon>
        <taxon>Cestoda</taxon>
        <taxon>Eucestoda</taxon>
        <taxon>Diphyllobothriidea</taxon>
        <taxon>Diphyllobothriidae</taxon>
        <taxon>Schistocephalus</taxon>
    </lineage>
</organism>
<proteinExistence type="predicted"/>
<evidence type="ECO:0000313" key="1">
    <source>
        <dbReference type="EMBL" id="JAP61947.1"/>
    </source>
</evidence>
<sequence length="1356" mass="154137">QELISLRLCVGENCRSSGIHTTITDRHGGKLLDARKSSFSLHGLFCRSSVDLFCLADGEPEPSNRTLRLHPLLTPECSQEDVYVAPGVRTQPVSICKITSKYLMALMASNTDKAYRDRLETMFDSVNCTSQPSDNLTFAKAHVRIPPNARPPVEYLVRCTLRDCEWSFKLKSLEERIVIQPEMSTYDPRTALPSLNVCAGPICYSTDLQTKILDKQGTKILRDGLSTQINLTNLYCRSTVLISTSTDPKNLRPVVRRIGLKPMQTLECSEKPRYLPPKHSKPLDLCESELAYTKAVLANATARAMAFASLTCYSSKPGVEFNAVTMRLPSKMSMPSVFEIRCLLHDCQWMFKVIVDHDKLQLIPEKSTFNPQTDIVSVHICRGPNCRGEGFNTSIFDLNQHLLRGNLTKNTVSLHELYCRTEVLLVAQGSGEEDEPVRRKITLHPTEQLHCSQKDIYLTPASALKPIPLCSFTSAKLREAFANEDVYNTYFEGIRCRSSEPGTKFTKRYLQLPTDSSAERNYTITCSLYGCEWMFRIFKQPERIVFRPERQYYGTEHGIVTIHLCLGPECYEGLLRTKIFDRYGILVAERTESFLLINSYFCLSELVLVVRSPRDSQDVKRKLTISPMNSYRCEETLIYRTPRTALQPIKLCQPRSAATTTTTVHMAPQSSMYAEVFKRSVCNSSCPQVKPENAIITFKNINFSSTSPTFLQCQFVCRLHDCQWDVEVIVEDEKLMPRSPQSSYDPERDELEMQLCLGKKCRSEGLQISILGEDGVVLATNLSGRISLRAFFCRKELTLVGAMKDEPERPRLRIALSPTLTYKCSEQPRVLTPVEAAKMQRLCSPLDQKIKSFLSTDKFYTTRFKDAHCTTVSTAVNISSAMAVLPKASPSDEKYSFRCSLLDCQWNVEIFVEHERIKLVPNKKVFNPVRENISIEVCHRDNCRSSGFNTSLRDMQGLVLMDNLTNVVTLKQQFCRSAVTIVCHSGGELQPIYTEIILSPMQTYQCSSQDIVIPSYLTREPIRLCYSKDPRLVRALARDENYTAHFMNAVCRPWKAGLRMNAAVAHFVNHTDEPETFPITCTLRNCTWQVKIIKGKEYISVFPNKTVYNPTEDELSLKICVWTVCRNTNLSLTLFDKNDGVLEEQVTANLTLKPFICHSLVNLVRRPIRGKTASLLTYNVTLSPMQTYGCDKQDLFITPEELIASKGRIRICLPEKNETSKPKGHVKPAEEDALYEKQFNDVICNSTATGIRFARGFATFEEMDENPREYPVECRLYECAWDFVIAKGIPELELTPTQNFYNPHTDNIMVKVCIGRRCKPEIPKINILDYKGEKIDENVKQPINLKKTITVVRHSL</sequence>
<name>A0A0V0J859_SCHSO</name>
<protein>
    <submittedName>
        <fullName evidence="1">Uncharacterized protein</fullName>
    </submittedName>
</protein>
<gene>
    <name evidence="1" type="ORF">TR125985</name>
</gene>
<feature type="non-terminal residue" evidence="1">
    <location>
        <position position="1"/>
    </location>
</feature>
<reference evidence="1" key="1">
    <citation type="submission" date="2016-01" db="EMBL/GenBank/DDBJ databases">
        <title>Reference transcriptome for the parasite Schistocephalus solidus: insights into the molecular evolution of parasitism.</title>
        <authorList>
            <person name="Hebert F.O."/>
            <person name="Grambauer S."/>
            <person name="Barber I."/>
            <person name="Landry C.R."/>
            <person name="Aubin-Horth N."/>
        </authorList>
    </citation>
    <scope>NUCLEOTIDE SEQUENCE</scope>
</reference>
<accession>A0A0V0J859</accession>
<dbReference type="EMBL" id="GEEE01001278">
    <property type="protein sequence ID" value="JAP61947.1"/>
    <property type="molecule type" value="Transcribed_RNA"/>
</dbReference>